<dbReference type="InterPro" id="IPR039060">
    <property type="entry name" value="Antitox_HigA"/>
</dbReference>
<keyword evidence="2" id="KW-1185">Reference proteome</keyword>
<dbReference type="RefSeq" id="WP_347691056.1">
    <property type="nucleotide sequence ID" value="NZ_JBDPZN010000023.1"/>
</dbReference>
<comment type="caution">
    <text evidence="1">The sequence shown here is derived from an EMBL/GenBank/DDBJ whole genome shotgun (WGS) entry which is preliminary data.</text>
</comment>
<dbReference type="PANTHER" id="PTHR40455:SF1">
    <property type="entry name" value="ANTITOXIN HIGA"/>
    <property type="match status" value="1"/>
</dbReference>
<dbReference type="GO" id="GO:0003677">
    <property type="term" value="F:DNA binding"/>
    <property type="evidence" value="ECO:0007669"/>
    <property type="project" value="UniProtKB-KW"/>
</dbReference>
<dbReference type="EMBL" id="JBDPZN010000023">
    <property type="protein sequence ID" value="MEO3684673.1"/>
    <property type="molecule type" value="Genomic_DNA"/>
</dbReference>
<keyword evidence="1" id="KW-0238">DNA-binding</keyword>
<accession>A0ABV0FYM5</accession>
<dbReference type="PANTHER" id="PTHR40455">
    <property type="entry name" value="ANTITOXIN HIGA"/>
    <property type="match status" value="1"/>
</dbReference>
<evidence type="ECO:0000313" key="1">
    <source>
        <dbReference type="EMBL" id="MEO3684673.1"/>
    </source>
</evidence>
<sequence>MSIKPIKTESDNKAALERIEQLWDAQPNTEEGDELDVLVTLVQAFEEIHYPISAPNPVEAIRFRMEQAGLDDTDLVPYLGQRSRVSEVLNYKRRLSIGMIRKLNEGLKIPLESLIRDYQLAR</sequence>
<proteinExistence type="predicted"/>
<organism evidence="1 2">
    <name type="scientific">Shewanella vesiculosa</name>
    <dbReference type="NCBI Taxonomy" id="518738"/>
    <lineage>
        <taxon>Bacteria</taxon>
        <taxon>Pseudomonadati</taxon>
        <taxon>Pseudomonadota</taxon>
        <taxon>Gammaproteobacteria</taxon>
        <taxon>Alteromonadales</taxon>
        <taxon>Shewanellaceae</taxon>
        <taxon>Shewanella</taxon>
    </lineage>
</organism>
<reference evidence="1 2" key="1">
    <citation type="submission" date="2024-05" db="EMBL/GenBank/DDBJ databases">
        <title>Genome sequencing of Marine Estuary Bacteria, Shewanella vesiculosa and S. baltica, and Pseudomonas syringae.</title>
        <authorList>
            <person name="Gurung A."/>
            <person name="Maclea K.S."/>
        </authorList>
    </citation>
    <scope>NUCLEOTIDE SEQUENCE [LARGE SCALE GENOMIC DNA]</scope>
    <source>
        <strain evidence="1 2">1A</strain>
    </source>
</reference>
<evidence type="ECO:0000313" key="2">
    <source>
        <dbReference type="Proteomes" id="UP001477278"/>
    </source>
</evidence>
<dbReference type="Proteomes" id="UP001477278">
    <property type="component" value="Unassembled WGS sequence"/>
</dbReference>
<gene>
    <name evidence="1" type="ORF">ABHN84_20630</name>
</gene>
<name>A0ABV0FYM5_9GAMM</name>
<protein>
    <submittedName>
        <fullName evidence="1">DNA-binding protein</fullName>
    </submittedName>
</protein>